<name>V6TNW0_GIAIN</name>
<proteinExistence type="predicted"/>
<organism evidence="1 2">
    <name type="scientific">Giardia intestinalis</name>
    <name type="common">Giardia lamblia</name>
    <dbReference type="NCBI Taxonomy" id="5741"/>
    <lineage>
        <taxon>Eukaryota</taxon>
        <taxon>Metamonada</taxon>
        <taxon>Diplomonadida</taxon>
        <taxon>Hexamitidae</taxon>
        <taxon>Giardiinae</taxon>
        <taxon>Giardia</taxon>
    </lineage>
</organism>
<dbReference type="EMBL" id="AHHH01000257">
    <property type="protein sequence ID" value="ESU40299.1"/>
    <property type="molecule type" value="Genomic_DNA"/>
</dbReference>
<dbReference type="Proteomes" id="UP000018040">
    <property type="component" value="Unassembled WGS sequence"/>
</dbReference>
<comment type="caution">
    <text evidence="1">The sequence shown here is derived from an EMBL/GenBank/DDBJ whole genome shotgun (WGS) entry which is preliminary data.</text>
</comment>
<protein>
    <submittedName>
        <fullName evidence="1">Uncharacterized protein</fullName>
    </submittedName>
</protein>
<reference evidence="2" key="1">
    <citation type="submission" date="2012-02" db="EMBL/GenBank/DDBJ databases">
        <title>Genome sequencing of Giardia lamblia Genotypes A2 and B isolates (DH and GS) and comparative analysis with the genomes of Genotypes A1 and E (WB and Pig).</title>
        <authorList>
            <person name="Adam R."/>
            <person name="Dahlstrom E."/>
            <person name="Martens C."/>
            <person name="Bruno D."/>
            <person name="Barbian K."/>
            <person name="Porcella S.F."/>
            <person name="Nash T."/>
        </authorList>
    </citation>
    <scope>NUCLEOTIDE SEQUENCE</scope>
    <source>
        <strain evidence="2">GS</strain>
    </source>
</reference>
<gene>
    <name evidence="1" type="ORF">GSB_155501</name>
</gene>
<dbReference type="AlphaFoldDB" id="V6TNW0"/>
<sequence>VCSLSILLKHDHPLGPGETGLHFYTPIALVRLHETMWHRMRGRSKCFVAGHMLGQAAEYWMATLGVPQNPTHRCSAEWNVYVRKRSVHGTTIVSQRTDLRSHAAVLRSRLPLLQYLWEGSVKTGMLLGAADRAAIDLR</sequence>
<reference evidence="1 2" key="2">
    <citation type="journal article" date="2013" name="Genome Biol. Evol.">
        <title>Genome sequencing of Giardia lamblia genotypes A2 and B isolates (DH and GS) and comparative analysis with the genomes of genotypes A1 and E (WB and Pig).</title>
        <authorList>
            <person name="Adam R.D."/>
            <person name="Dahlstrom E.W."/>
            <person name="Martens C.A."/>
            <person name="Bruno D.P."/>
            <person name="Barbian K.D."/>
            <person name="Ricklefs S.M."/>
            <person name="Hernandez M.M."/>
            <person name="Narla N.P."/>
            <person name="Patel R.B."/>
            <person name="Porcella S.F."/>
            <person name="Nash T.E."/>
        </authorList>
    </citation>
    <scope>NUCLEOTIDE SEQUENCE [LARGE SCALE GENOMIC DNA]</scope>
    <source>
        <strain evidence="1 2">GS</strain>
    </source>
</reference>
<accession>V6TNW0</accession>
<evidence type="ECO:0000313" key="2">
    <source>
        <dbReference type="Proteomes" id="UP000018040"/>
    </source>
</evidence>
<evidence type="ECO:0000313" key="1">
    <source>
        <dbReference type="EMBL" id="ESU40299.1"/>
    </source>
</evidence>
<feature type="non-terminal residue" evidence="1">
    <location>
        <position position="1"/>
    </location>
</feature>